<keyword evidence="4" id="KW-1185">Reference proteome</keyword>
<dbReference type="EMBL" id="BAAAYG010000005">
    <property type="protein sequence ID" value="GAA3284826.1"/>
    <property type="molecule type" value="Genomic_DNA"/>
</dbReference>
<evidence type="ECO:0000256" key="1">
    <source>
        <dbReference type="SAM" id="MobiDB-lite"/>
    </source>
</evidence>
<keyword evidence="2" id="KW-1133">Transmembrane helix</keyword>
<feature type="compositionally biased region" description="Basic and acidic residues" evidence="1">
    <location>
        <begin position="98"/>
        <end position="116"/>
    </location>
</feature>
<sequence length="137" mass="14600">MLHLPAATALALGGGGESPDLRPGLEETDISPGPEGFFFTALVAVLLILVVRDLAKRMRRMKYRSTVEAEQEGTEVEFPGEVNPAEIVPSRIGAGQRRAREAAAADRFGDPQETGRDASGAPRGADDQPTESRDAED</sequence>
<protein>
    <submittedName>
        <fullName evidence="3">Uncharacterized protein</fullName>
    </submittedName>
</protein>
<evidence type="ECO:0000313" key="3">
    <source>
        <dbReference type="EMBL" id="GAA3284826.1"/>
    </source>
</evidence>
<evidence type="ECO:0000313" key="4">
    <source>
        <dbReference type="Proteomes" id="UP001501736"/>
    </source>
</evidence>
<organism evidence="3 4">
    <name type="scientific">Nesterenkonia halobia</name>
    <dbReference type="NCBI Taxonomy" id="37922"/>
    <lineage>
        <taxon>Bacteria</taxon>
        <taxon>Bacillati</taxon>
        <taxon>Actinomycetota</taxon>
        <taxon>Actinomycetes</taxon>
        <taxon>Micrococcales</taxon>
        <taxon>Micrococcaceae</taxon>
        <taxon>Nesterenkonia</taxon>
    </lineage>
</organism>
<dbReference type="RefSeq" id="WP_153143101.1">
    <property type="nucleotide sequence ID" value="NZ_BAAAYG010000005.1"/>
</dbReference>
<dbReference type="Proteomes" id="UP001501736">
    <property type="component" value="Unassembled WGS sequence"/>
</dbReference>
<evidence type="ECO:0000256" key="2">
    <source>
        <dbReference type="SAM" id="Phobius"/>
    </source>
</evidence>
<comment type="caution">
    <text evidence="3">The sequence shown here is derived from an EMBL/GenBank/DDBJ whole genome shotgun (WGS) entry which is preliminary data.</text>
</comment>
<feature type="compositionally biased region" description="Basic and acidic residues" evidence="1">
    <location>
        <begin position="124"/>
        <end position="137"/>
    </location>
</feature>
<proteinExistence type="predicted"/>
<gene>
    <name evidence="3" type="ORF">GCM10020260_16180</name>
</gene>
<name>A0ABP6RG66_9MICC</name>
<feature type="transmembrane region" description="Helical" evidence="2">
    <location>
        <begin position="36"/>
        <end position="55"/>
    </location>
</feature>
<reference evidence="4" key="1">
    <citation type="journal article" date="2019" name="Int. J. Syst. Evol. Microbiol.">
        <title>The Global Catalogue of Microorganisms (GCM) 10K type strain sequencing project: providing services to taxonomists for standard genome sequencing and annotation.</title>
        <authorList>
            <consortium name="The Broad Institute Genomics Platform"/>
            <consortium name="The Broad Institute Genome Sequencing Center for Infectious Disease"/>
            <person name="Wu L."/>
            <person name="Ma J."/>
        </authorList>
    </citation>
    <scope>NUCLEOTIDE SEQUENCE [LARGE SCALE GENOMIC DNA]</scope>
    <source>
        <strain evidence="4">JCM 11483</strain>
    </source>
</reference>
<keyword evidence="2" id="KW-0812">Transmembrane</keyword>
<feature type="region of interest" description="Disordered" evidence="1">
    <location>
        <begin position="89"/>
        <end position="137"/>
    </location>
</feature>
<keyword evidence="2" id="KW-0472">Membrane</keyword>
<accession>A0ABP6RG66</accession>